<protein>
    <recommendedName>
        <fullName evidence="2">KIB1-4 beta-propeller domain-containing protein</fullName>
    </recommendedName>
</protein>
<evidence type="ECO:0000259" key="2">
    <source>
        <dbReference type="Pfam" id="PF03478"/>
    </source>
</evidence>
<name>A0A3L6Q1S9_PANMI</name>
<proteinExistence type="predicted"/>
<evidence type="ECO:0000313" key="3">
    <source>
        <dbReference type="EMBL" id="RLM69016.1"/>
    </source>
</evidence>
<evidence type="ECO:0000256" key="1">
    <source>
        <dbReference type="SAM" id="MobiDB-lite"/>
    </source>
</evidence>
<keyword evidence="4" id="KW-1185">Reference proteome</keyword>
<dbReference type="STRING" id="4540.A0A3L6Q1S9"/>
<dbReference type="EMBL" id="PQIB02000014">
    <property type="protein sequence ID" value="RLM69016.1"/>
    <property type="molecule type" value="Genomic_DNA"/>
</dbReference>
<dbReference type="PANTHER" id="PTHR33110:SF42">
    <property type="entry name" value="F-BOX DOMAIN-CONTAINING PROTEIN"/>
    <property type="match status" value="1"/>
</dbReference>
<organism evidence="3 4">
    <name type="scientific">Panicum miliaceum</name>
    <name type="common">Proso millet</name>
    <name type="synonym">Broomcorn millet</name>
    <dbReference type="NCBI Taxonomy" id="4540"/>
    <lineage>
        <taxon>Eukaryota</taxon>
        <taxon>Viridiplantae</taxon>
        <taxon>Streptophyta</taxon>
        <taxon>Embryophyta</taxon>
        <taxon>Tracheophyta</taxon>
        <taxon>Spermatophyta</taxon>
        <taxon>Magnoliopsida</taxon>
        <taxon>Liliopsida</taxon>
        <taxon>Poales</taxon>
        <taxon>Poaceae</taxon>
        <taxon>PACMAD clade</taxon>
        <taxon>Panicoideae</taxon>
        <taxon>Panicodae</taxon>
        <taxon>Paniceae</taxon>
        <taxon>Panicinae</taxon>
        <taxon>Panicum</taxon>
        <taxon>Panicum sect. Panicum</taxon>
    </lineage>
</organism>
<dbReference type="Proteomes" id="UP000275267">
    <property type="component" value="Unassembled WGS sequence"/>
</dbReference>
<evidence type="ECO:0000313" key="4">
    <source>
        <dbReference type="Proteomes" id="UP000275267"/>
    </source>
</evidence>
<dbReference type="SUPFAM" id="SSF81383">
    <property type="entry name" value="F-box domain"/>
    <property type="match status" value="1"/>
</dbReference>
<feature type="region of interest" description="Disordered" evidence="1">
    <location>
        <begin position="33"/>
        <end position="57"/>
    </location>
</feature>
<dbReference type="InterPro" id="IPR005174">
    <property type="entry name" value="KIB1-4_b-propeller"/>
</dbReference>
<dbReference type="Pfam" id="PF03478">
    <property type="entry name" value="Beta-prop_KIB1-4"/>
    <property type="match status" value="1"/>
</dbReference>
<dbReference type="Gene3D" id="1.20.1280.50">
    <property type="match status" value="1"/>
</dbReference>
<sequence>MDSGKRSPADQTTRHAPLPLVASAQARCSTRCVPGLPVPETPSLDDDAPEPPRHRPWGDLPADILGVVVGRLALVEDRARLRSACRAWRAAARLHRRPPPPLPLLVLSDFSFSSFRAEGTLTGALRRVPLPEREAAGAGSVRCVGSFEGWLVGVEGDESRSAGDLRCFLMNAFSQDVVRLPAPSAATNPVDTQSRSLSLPIANSSGVMMNCAINTAQRGAMSFRKVALSSSPESGTGCVVAAISMAKDATELALWRPGMKSWCVCYGSCVGKFIDVIFCQGKLYMFSSSELAEDLFSFELSDGDDNGGLMVSRVERRDMEMPKVTEGYYQNWSIVEWRGKLLIVATYTSDTDDEVWQRIVEVRVFEASLSTDPVRFTEIKSLDGDCIFISPCSCKSFRPCQYGVGGDLIYFIDGYLSPDRNARPFDKLVYNVKDGTMAPFAADIPEDKLQAPDGILMHPTWLFPPE</sequence>
<feature type="region of interest" description="Disordered" evidence="1">
    <location>
        <begin position="1"/>
        <end position="21"/>
    </location>
</feature>
<reference evidence="4" key="1">
    <citation type="journal article" date="2019" name="Nat. Commun.">
        <title>The genome of broomcorn millet.</title>
        <authorList>
            <person name="Zou C."/>
            <person name="Miki D."/>
            <person name="Li D."/>
            <person name="Tang Q."/>
            <person name="Xiao L."/>
            <person name="Rajput S."/>
            <person name="Deng P."/>
            <person name="Jia W."/>
            <person name="Huang R."/>
            <person name="Zhang M."/>
            <person name="Sun Y."/>
            <person name="Hu J."/>
            <person name="Fu X."/>
            <person name="Schnable P.S."/>
            <person name="Li F."/>
            <person name="Zhang H."/>
            <person name="Feng B."/>
            <person name="Zhu X."/>
            <person name="Liu R."/>
            <person name="Schnable J.C."/>
            <person name="Zhu J.-K."/>
            <person name="Zhang H."/>
        </authorList>
    </citation>
    <scope>NUCLEOTIDE SEQUENCE [LARGE SCALE GENOMIC DNA]</scope>
</reference>
<gene>
    <name evidence="3" type="ORF">C2845_PM17G12650</name>
</gene>
<dbReference type="InterPro" id="IPR036047">
    <property type="entry name" value="F-box-like_dom_sf"/>
</dbReference>
<dbReference type="PANTHER" id="PTHR33110">
    <property type="entry name" value="F-BOX/KELCH-REPEAT PROTEIN-RELATED"/>
    <property type="match status" value="1"/>
</dbReference>
<accession>A0A3L6Q1S9</accession>
<comment type="caution">
    <text evidence="3">The sequence shown here is derived from an EMBL/GenBank/DDBJ whole genome shotgun (WGS) entry which is preliminary data.</text>
</comment>
<dbReference type="AlphaFoldDB" id="A0A3L6Q1S9"/>
<feature type="domain" description="KIB1-4 beta-propeller" evidence="2">
    <location>
        <begin position="124"/>
        <end position="430"/>
    </location>
</feature>
<dbReference type="OrthoDB" id="642536at2759"/>